<evidence type="ECO:0000256" key="3">
    <source>
        <dbReference type="ARBA" id="ARBA00022989"/>
    </source>
</evidence>
<evidence type="ECO:0000256" key="2">
    <source>
        <dbReference type="ARBA" id="ARBA00022692"/>
    </source>
</evidence>
<evidence type="ECO:0000256" key="1">
    <source>
        <dbReference type="ARBA" id="ARBA00004141"/>
    </source>
</evidence>
<organism evidence="8 9">
    <name type="scientific">Neodiprion lecontei</name>
    <name type="common">Redheaded pine sawfly</name>
    <dbReference type="NCBI Taxonomy" id="441921"/>
    <lineage>
        <taxon>Eukaryota</taxon>
        <taxon>Metazoa</taxon>
        <taxon>Ecdysozoa</taxon>
        <taxon>Arthropoda</taxon>
        <taxon>Hexapoda</taxon>
        <taxon>Insecta</taxon>
        <taxon>Pterygota</taxon>
        <taxon>Neoptera</taxon>
        <taxon>Endopterygota</taxon>
        <taxon>Hymenoptera</taxon>
        <taxon>Tenthredinoidea</taxon>
        <taxon>Diprionidae</taxon>
        <taxon>Diprioninae</taxon>
        <taxon>Neodiprion</taxon>
    </lineage>
</organism>
<dbReference type="RefSeq" id="XP_046587246.1">
    <property type="nucleotide sequence ID" value="XM_046731290.1"/>
</dbReference>
<feature type="transmembrane region" description="Helical" evidence="6">
    <location>
        <begin position="257"/>
        <end position="277"/>
    </location>
</feature>
<name>A0ABM3FGU0_NEOLC</name>
<feature type="transmembrane region" description="Helical" evidence="6">
    <location>
        <begin position="444"/>
        <end position="465"/>
    </location>
</feature>
<feature type="transmembrane region" description="Helical" evidence="6">
    <location>
        <begin position="375"/>
        <end position="395"/>
    </location>
</feature>
<reference evidence="9" key="1">
    <citation type="submission" date="2025-08" db="UniProtKB">
        <authorList>
            <consortium name="RefSeq"/>
        </authorList>
    </citation>
    <scope>IDENTIFICATION</scope>
    <source>
        <tissue evidence="9">Thorax and Abdomen</tissue>
    </source>
</reference>
<evidence type="ECO:0000256" key="4">
    <source>
        <dbReference type="ARBA" id="ARBA00023136"/>
    </source>
</evidence>
<feature type="transmembrane region" description="Helical" evidence="6">
    <location>
        <begin position="154"/>
        <end position="173"/>
    </location>
</feature>
<dbReference type="PANTHER" id="PTHR22950">
    <property type="entry name" value="AMINO ACID TRANSPORTER"/>
    <property type="match status" value="1"/>
</dbReference>
<dbReference type="GeneID" id="107226820"/>
<evidence type="ECO:0000313" key="8">
    <source>
        <dbReference type="Proteomes" id="UP000829291"/>
    </source>
</evidence>
<feature type="transmembrane region" description="Helical" evidence="6">
    <location>
        <begin position="193"/>
        <end position="208"/>
    </location>
</feature>
<evidence type="ECO:0000256" key="6">
    <source>
        <dbReference type="SAM" id="Phobius"/>
    </source>
</evidence>
<comment type="subcellular location">
    <subcellularLocation>
        <location evidence="1">Membrane</location>
        <topology evidence="1">Multi-pass membrane protein</topology>
    </subcellularLocation>
</comment>
<dbReference type="Proteomes" id="UP000829291">
    <property type="component" value="Chromosome 2"/>
</dbReference>
<feature type="transmembrane region" description="Helical" evidence="6">
    <location>
        <begin position="220"/>
        <end position="237"/>
    </location>
</feature>
<keyword evidence="3 6" id="KW-1133">Transmembrane helix</keyword>
<feature type="transmembrane region" description="Helical" evidence="6">
    <location>
        <begin position="289"/>
        <end position="314"/>
    </location>
</feature>
<dbReference type="PANTHER" id="PTHR22950:SF680">
    <property type="entry name" value="PROTON-COUPLED AMINO ACID TRANSPORTER 4-LIKE PROTEIN"/>
    <property type="match status" value="1"/>
</dbReference>
<accession>A0ABM3FGU0</accession>
<feature type="region of interest" description="Disordered" evidence="5">
    <location>
        <begin position="1"/>
        <end position="20"/>
    </location>
</feature>
<gene>
    <name evidence="9" type="primary">LOC107226820</name>
</gene>
<keyword evidence="2 6" id="KW-0812">Transmembrane</keyword>
<evidence type="ECO:0000259" key="7">
    <source>
        <dbReference type="Pfam" id="PF01490"/>
    </source>
</evidence>
<proteinExistence type="predicted"/>
<keyword evidence="4 6" id="KW-0472">Membrane</keyword>
<protein>
    <submittedName>
        <fullName evidence="9">Proton-coupled amino acid transporter-like protein CG1139 isoform X2</fullName>
    </submittedName>
</protein>
<feature type="transmembrane region" description="Helical" evidence="6">
    <location>
        <begin position="334"/>
        <end position="355"/>
    </location>
</feature>
<dbReference type="Pfam" id="PF01490">
    <property type="entry name" value="Aa_trans"/>
    <property type="match status" value="1"/>
</dbReference>
<dbReference type="InterPro" id="IPR013057">
    <property type="entry name" value="AA_transpt_TM"/>
</dbReference>
<feature type="transmembrane region" description="Helical" evidence="6">
    <location>
        <begin position="401"/>
        <end position="423"/>
    </location>
</feature>
<keyword evidence="8" id="KW-1185">Reference proteome</keyword>
<evidence type="ECO:0000313" key="9">
    <source>
        <dbReference type="RefSeq" id="XP_046587246.1"/>
    </source>
</evidence>
<feature type="transmembrane region" description="Helical" evidence="6">
    <location>
        <begin position="88"/>
        <end position="112"/>
    </location>
</feature>
<feature type="domain" description="Amino acid transporter transmembrane" evidence="7">
    <location>
        <begin position="59"/>
        <end position="460"/>
    </location>
</feature>
<sequence>MKVKITHSKGKETPTSNGRNEISSGIYVVELQDKKKKHASVGSETEEYDPYCHREVEHPTTNSETLLHLLKGSLGTGILAMPMAFKNAGYAVGLVGTLAIGLLCTYCIHLLVKSEYELCRRKKVPSLTYPTTAENAFREGPSCFRCFSRSSVHVINVFLLIYQLGCCCVYVVFIADNIKSALEGHVMEIDTRWYMLMLLLPLILINWVRNLKYLVPFSTVANGITFASFGIILYYLFREPLDFEGRAPVGDVQNFPLFFGTVLFALEAIGVILPLENEMKTPKSFGSPCGVLNVGMITVIFLYLGMGFFGYIRYADLIKGSITLNLPDETPAKVAQVLLALAIYVTHALQCYVAVDITWSDYLGPVLEKNSHRLFWEYVMRTCLVVVTFLFAVAIPKLEYFISLIGALSLSGLGLAFPAIIYTCTFWNVTNRTEKIIMIAKNSAVVAFGFLGLIAGTYTSLLQIINYFKSMDVSP</sequence>
<evidence type="ECO:0000256" key="5">
    <source>
        <dbReference type="SAM" id="MobiDB-lite"/>
    </source>
</evidence>